<dbReference type="Gene3D" id="3.30.60.90">
    <property type="match status" value="1"/>
</dbReference>
<evidence type="ECO:0000259" key="8">
    <source>
        <dbReference type="PROSITE" id="PS50135"/>
    </source>
</evidence>
<organism evidence="10 11">
    <name type="scientific">Calycina marina</name>
    <dbReference type="NCBI Taxonomy" id="1763456"/>
    <lineage>
        <taxon>Eukaryota</taxon>
        <taxon>Fungi</taxon>
        <taxon>Dikarya</taxon>
        <taxon>Ascomycota</taxon>
        <taxon>Pezizomycotina</taxon>
        <taxon>Leotiomycetes</taxon>
        <taxon>Helotiales</taxon>
        <taxon>Pezizellaceae</taxon>
        <taxon>Calycina</taxon>
    </lineage>
</organism>
<evidence type="ECO:0000256" key="2">
    <source>
        <dbReference type="ARBA" id="ARBA00022737"/>
    </source>
</evidence>
<feature type="domain" description="EF-hand" evidence="9">
    <location>
        <begin position="318"/>
        <end position="353"/>
    </location>
</feature>
<dbReference type="GO" id="GO:0008270">
    <property type="term" value="F:zinc ion binding"/>
    <property type="evidence" value="ECO:0007669"/>
    <property type="project" value="UniProtKB-KW"/>
</dbReference>
<protein>
    <submittedName>
        <fullName evidence="10">EF hand domain-containing protein</fullName>
    </submittedName>
</protein>
<dbReference type="InterPro" id="IPR028846">
    <property type="entry name" value="Recoverin"/>
</dbReference>
<feature type="domain" description="ZZ-type" evidence="8">
    <location>
        <begin position="146"/>
        <end position="198"/>
    </location>
</feature>
<keyword evidence="5" id="KW-0106">Calcium</keyword>
<dbReference type="SUPFAM" id="SSF47473">
    <property type="entry name" value="EF-hand"/>
    <property type="match status" value="1"/>
</dbReference>
<dbReference type="AlphaFoldDB" id="A0A9P7YVN4"/>
<dbReference type="Pfam" id="PF13405">
    <property type="entry name" value="EF-hand_6"/>
    <property type="match status" value="1"/>
</dbReference>
<evidence type="ECO:0000256" key="5">
    <source>
        <dbReference type="ARBA" id="ARBA00022837"/>
    </source>
</evidence>
<dbReference type="Proteomes" id="UP000887226">
    <property type="component" value="Unassembled WGS sequence"/>
</dbReference>
<dbReference type="PROSITE" id="PS50135">
    <property type="entry name" value="ZF_ZZ_2"/>
    <property type="match status" value="1"/>
</dbReference>
<dbReference type="PANTHER" id="PTHR23055:SF187">
    <property type="entry name" value="EF HAND DOMAIN PROTEIN (AFU_ORTHOLOGUE AFUA_6G07310)"/>
    <property type="match status" value="1"/>
</dbReference>
<keyword evidence="1" id="KW-0479">Metal-binding</keyword>
<feature type="domain" description="EF-hand" evidence="9">
    <location>
        <begin position="285"/>
        <end position="314"/>
    </location>
</feature>
<gene>
    <name evidence="10" type="ORF">BJ878DRAFT_527303</name>
</gene>
<keyword evidence="4" id="KW-0862">Zinc</keyword>
<dbReference type="Pfam" id="PF00569">
    <property type="entry name" value="ZZ"/>
    <property type="match status" value="1"/>
</dbReference>
<evidence type="ECO:0000256" key="4">
    <source>
        <dbReference type="ARBA" id="ARBA00022833"/>
    </source>
</evidence>
<dbReference type="PANTHER" id="PTHR23055">
    <property type="entry name" value="CALCIUM BINDING PROTEINS"/>
    <property type="match status" value="1"/>
</dbReference>
<dbReference type="Pfam" id="PF00036">
    <property type="entry name" value="EF-hand_1"/>
    <property type="match status" value="1"/>
</dbReference>
<feature type="region of interest" description="Disordered" evidence="7">
    <location>
        <begin position="63"/>
        <end position="88"/>
    </location>
</feature>
<reference evidence="10" key="1">
    <citation type="journal article" date="2021" name="IMA Fungus">
        <title>Genomic characterization of three marine fungi, including Emericellopsis atlantica sp. nov. with signatures of a generalist lifestyle and marine biomass degradation.</title>
        <authorList>
            <person name="Hagestad O.C."/>
            <person name="Hou L."/>
            <person name="Andersen J.H."/>
            <person name="Hansen E.H."/>
            <person name="Altermark B."/>
            <person name="Li C."/>
            <person name="Kuhnert E."/>
            <person name="Cox R.J."/>
            <person name="Crous P.W."/>
            <person name="Spatafora J.W."/>
            <person name="Lail K."/>
            <person name="Amirebrahimi M."/>
            <person name="Lipzen A."/>
            <person name="Pangilinan J."/>
            <person name="Andreopoulos W."/>
            <person name="Hayes R.D."/>
            <person name="Ng V."/>
            <person name="Grigoriev I.V."/>
            <person name="Jackson S.A."/>
            <person name="Sutton T.D.S."/>
            <person name="Dobson A.D.W."/>
            <person name="Rama T."/>
        </authorList>
    </citation>
    <scope>NUCLEOTIDE SEQUENCE</scope>
    <source>
        <strain evidence="10">TRa3180A</strain>
    </source>
</reference>
<evidence type="ECO:0000256" key="3">
    <source>
        <dbReference type="ARBA" id="ARBA00022771"/>
    </source>
</evidence>
<dbReference type="Gene3D" id="1.10.238.10">
    <property type="entry name" value="EF-hand"/>
    <property type="match status" value="1"/>
</dbReference>
<dbReference type="SMART" id="SM00054">
    <property type="entry name" value="EFh"/>
    <property type="match status" value="2"/>
</dbReference>
<sequence>MSALSPVLSILTTRRRNSIIGTIVILLGAGYCYYIDSSSRGETPASGGSPGLHRSNALYRPRRNASGQQGFPITEPPELPHNGDHDEDSGIVAQSEEVAETVADDEEFEDHEWDFPSMPDGRAGQNILQLLFRVSENASSRSSVVHRGCGCNACGEVPIRGTRYRCANCADYDLCELCESQEVHIKTHIFYKIRMPAPTFAPGQIIPVWYTGDPNVNHKTLSKELVEKLTKDTGFERPALDAYWEQWKYMANKPWTGDPDGLQLAMDKYTFERCLVPSGSYRHPSPNIIFDRMFSIYDTNKDGLISFSEFVHGLAYRKKKDKWRKVFDGYDVDEDGYVDRKDFLRIFRAYYVLYQQMHRDMLERMNNQAMNSTQAHRVVTGRKPLSSAFGEAGEWAMRETADPRSRVGRKSVDSNTEELMNLEDEELVKENGNERTSVTTRESTVRTFLGQITGEDRLQMAPRRYWDAMMNPNSSALQSHVDHSDQRNQNDLDAMEMTGFGRPHYERPQENDGDLLLFPEDDEWPPTFVTITDADMESAGIPLCDLENVPKLQRQDLITHAVHRERIETQMYDRWRRRQFYTEEEEGAQPPANWKEEDEVFPDRKVGVHDMEEHSKAKIRSRSSSKVRFVDDIDAFDNGSNHSSSSRSMPERWGGMEISEAERDAGKEILYQVTQEAFSQLLDPLFKHSEDLALIIAETTGVRDQYRDTLFSDPEFLKLTEKMEKQEKEFGHELGNGTETLNLPTQTRSTHVEESSATATRSQNPIWPGFQETELEDVRGKTLEDLLSASGYEVQNVVGYLPATSIPQPAFDPTMPQFRPDNIERSETIIAEDTENSPINSSSSGGSEYISNPTPELIYQFQLWKLEKKFNEVNKRGGFGRINFQEFEAEVKKHFKNEKGSEMDYLGSWIDFCIP</sequence>
<dbReference type="PROSITE" id="PS01357">
    <property type="entry name" value="ZF_ZZ_1"/>
    <property type="match status" value="1"/>
</dbReference>
<dbReference type="PROSITE" id="PS00018">
    <property type="entry name" value="EF_HAND_1"/>
    <property type="match status" value="1"/>
</dbReference>
<dbReference type="GO" id="GO:0005509">
    <property type="term" value="F:calcium ion binding"/>
    <property type="evidence" value="ECO:0007669"/>
    <property type="project" value="InterPro"/>
</dbReference>
<keyword evidence="11" id="KW-1185">Reference proteome</keyword>
<accession>A0A9P7YVN4</accession>
<dbReference type="CDD" id="cd02340">
    <property type="entry name" value="ZZ_NBR1_like"/>
    <property type="match status" value="1"/>
</dbReference>
<dbReference type="InterPro" id="IPR018247">
    <property type="entry name" value="EF_Hand_1_Ca_BS"/>
</dbReference>
<evidence type="ECO:0000313" key="11">
    <source>
        <dbReference type="Proteomes" id="UP000887226"/>
    </source>
</evidence>
<evidence type="ECO:0000256" key="7">
    <source>
        <dbReference type="SAM" id="MobiDB-lite"/>
    </source>
</evidence>
<dbReference type="InterPro" id="IPR043145">
    <property type="entry name" value="Znf_ZZ_sf"/>
</dbReference>
<comment type="caution">
    <text evidence="10">The sequence shown here is derived from an EMBL/GenBank/DDBJ whole genome shotgun (WGS) entry which is preliminary data.</text>
</comment>
<dbReference type="SUPFAM" id="SSF57850">
    <property type="entry name" value="RING/U-box"/>
    <property type="match status" value="1"/>
</dbReference>
<dbReference type="GO" id="GO:0016020">
    <property type="term" value="C:membrane"/>
    <property type="evidence" value="ECO:0007669"/>
    <property type="project" value="TreeGrafter"/>
</dbReference>
<dbReference type="PROSITE" id="PS50222">
    <property type="entry name" value="EF_HAND_2"/>
    <property type="match status" value="2"/>
</dbReference>
<evidence type="ECO:0000256" key="1">
    <source>
        <dbReference type="ARBA" id="ARBA00022723"/>
    </source>
</evidence>
<dbReference type="InterPro" id="IPR011992">
    <property type="entry name" value="EF-hand-dom_pair"/>
</dbReference>
<dbReference type="GO" id="GO:0005829">
    <property type="term" value="C:cytosol"/>
    <property type="evidence" value="ECO:0007669"/>
    <property type="project" value="TreeGrafter"/>
</dbReference>
<keyword evidence="3 6" id="KW-0863">Zinc-finger</keyword>
<keyword evidence="2" id="KW-0677">Repeat</keyword>
<dbReference type="EMBL" id="MU254522">
    <property type="protein sequence ID" value="KAG9240242.1"/>
    <property type="molecule type" value="Genomic_DNA"/>
</dbReference>
<dbReference type="OrthoDB" id="2122982at2759"/>
<dbReference type="CDD" id="cd00051">
    <property type="entry name" value="EFh"/>
    <property type="match status" value="1"/>
</dbReference>
<dbReference type="SMART" id="SM00291">
    <property type="entry name" value="ZnF_ZZ"/>
    <property type="match status" value="1"/>
</dbReference>
<dbReference type="InterPro" id="IPR002048">
    <property type="entry name" value="EF_hand_dom"/>
</dbReference>
<evidence type="ECO:0000259" key="9">
    <source>
        <dbReference type="PROSITE" id="PS50222"/>
    </source>
</evidence>
<name>A0A9P7YVN4_9HELO</name>
<evidence type="ECO:0000256" key="6">
    <source>
        <dbReference type="PROSITE-ProRule" id="PRU00228"/>
    </source>
</evidence>
<evidence type="ECO:0000313" key="10">
    <source>
        <dbReference type="EMBL" id="KAG9240242.1"/>
    </source>
</evidence>
<dbReference type="InterPro" id="IPR000433">
    <property type="entry name" value="Znf_ZZ"/>
</dbReference>
<proteinExistence type="predicted"/>